<proteinExistence type="predicted"/>
<dbReference type="RefSeq" id="XP_056486843.1">
    <property type="nucleotide sequence ID" value="XM_056631292.1"/>
</dbReference>
<feature type="region of interest" description="Disordered" evidence="1">
    <location>
        <begin position="349"/>
        <end position="369"/>
    </location>
</feature>
<dbReference type="SMART" id="SM00479">
    <property type="entry name" value="EXOIII"/>
    <property type="match status" value="1"/>
</dbReference>
<dbReference type="SUPFAM" id="SSF53098">
    <property type="entry name" value="Ribonuclease H-like"/>
    <property type="match status" value="1"/>
</dbReference>
<dbReference type="EMBL" id="JAPZBU010000008">
    <property type="protein sequence ID" value="KAJ5391165.1"/>
    <property type="molecule type" value="Genomic_DNA"/>
</dbReference>
<reference evidence="3" key="2">
    <citation type="journal article" date="2023" name="IMA Fungus">
        <title>Comparative genomic study of the Penicillium genus elucidates a diverse pangenome and 15 lateral gene transfer events.</title>
        <authorList>
            <person name="Petersen C."/>
            <person name="Sorensen T."/>
            <person name="Nielsen M.R."/>
            <person name="Sondergaard T.E."/>
            <person name="Sorensen J.L."/>
            <person name="Fitzpatrick D.A."/>
            <person name="Frisvad J.C."/>
            <person name="Nielsen K.L."/>
        </authorList>
    </citation>
    <scope>NUCLEOTIDE SEQUENCE</scope>
    <source>
        <strain evidence="3">IBT 29677</strain>
    </source>
</reference>
<evidence type="ECO:0000259" key="2">
    <source>
        <dbReference type="SMART" id="SM00479"/>
    </source>
</evidence>
<comment type="caution">
    <text evidence="3">The sequence shown here is derived from an EMBL/GenBank/DDBJ whole genome shotgun (WGS) entry which is preliminary data.</text>
</comment>
<dbReference type="GO" id="GO:0004527">
    <property type="term" value="F:exonuclease activity"/>
    <property type="evidence" value="ECO:0007669"/>
    <property type="project" value="UniProtKB-KW"/>
</dbReference>
<keyword evidence="3" id="KW-0269">Exonuclease</keyword>
<dbReference type="InterPro" id="IPR036397">
    <property type="entry name" value="RNaseH_sf"/>
</dbReference>
<dbReference type="InterPro" id="IPR012337">
    <property type="entry name" value="RNaseH-like_sf"/>
</dbReference>
<dbReference type="GO" id="GO:0003676">
    <property type="term" value="F:nucleic acid binding"/>
    <property type="evidence" value="ECO:0007669"/>
    <property type="project" value="InterPro"/>
</dbReference>
<keyword evidence="3" id="KW-0378">Hydrolase</keyword>
<dbReference type="Proteomes" id="UP001147747">
    <property type="component" value="Unassembled WGS sequence"/>
</dbReference>
<dbReference type="AlphaFoldDB" id="A0A9W9VXR5"/>
<evidence type="ECO:0000313" key="3">
    <source>
        <dbReference type="EMBL" id="KAJ5391165.1"/>
    </source>
</evidence>
<dbReference type="GeneID" id="81370272"/>
<dbReference type="Gene3D" id="3.30.420.10">
    <property type="entry name" value="Ribonuclease H-like superfamily/Ribonuclease H"/>
    <property type="match status" value="1"/>
</dbReference>
<organism evidence="3 4">
    <name type="scientific">Penicillium cosmopolitanum</name>
    <dbReference type="NCBI Taxonomy" id="1131564"/>
    <lineage>
        <taxon>Eukaryota</taxon>
        <taxon>Fungi</taxon>
        <taxon>Dikarya</taxon>
        <taxon>Ascomycota</taxon>
        <taxon>Pezizomycotina</taxon>
        <taxon>Eurotiomycetes</taxon>
        <taxon>Eurotiomycetidae</taxon>
        <taxon>Eurotiales</taxon>
        <taxon>Aspergillaceae</taxon>
        <taxon>Penicillium</taxon>
    </lineage>
</organism>
<keyword evidence="4" id="KW-1185">Reference proteome</keyword>
<dbReference type="InterPro" id="IPR013520">
    <property type="entry name" value="Ribonucl_H"/>
</dbReference>
<accession>A0A9W9VXR5</accession>
<sequence length="369" mass="42782">MDPQKPCYTVSGITKNFEVMEWWNYMVPCTWNDYVAKSIDISTVRKARCIGHDGTVGANRKWSCCGGWPDSKGCHHSDYHRFPQFNSDEAKEAWHLYATPDPSVAIDPRTAVVLSCEAGIATNGDREIVRIGMLDFFTGEILINSLVFPGENVEMLHLNTHWTGVDWQMLRSARRMRTVLEGRDAARNRVWDFVGPETIIITYSGGTRDLLELRLMHRRIIDIEELESRRDKSVRLNLWKTGLRKLVPVHLKRPFPKGSNGNVFEAAVALRDLTQWYMANLPPVMKTKLEQWPKKTEEELRAEAEYAIAHRDDPFFCPDRLDEDCRLCLLHNVPRDGNEWIRPEIETDFWDPQDDWNNPPPSQEDSLWD</sequence>
<feature type="domain" description="Exonuclease" evidence="2">
    <location>
        <begin position="110"/>
        <end position="283"/>
    </location>
</feature>
<protein>
    <submittedName>
        <fullName evidence="3">Rna exonuclease 3</fullName>
    </submittedName>
</protein>
<reference evidence="3" key="1">
    <citation type="submission" date="2022-12" db="EMBL/GenBank/DDBJ databases">
        <authorList>
            <person name="Petersen C."/>
        </authorList>
    </citation>
    <scope>NUCLEOTIDE SEQUENCE</scope>
    <source>
        <strain evidence="3">IBT 29677</strain>
    </source>
</reference>
<name>A0A9W9VXR5_9EURO</name>
<gene>
    <name evidence="3" type="ORF">N7509_006655</name>
</gene>
<dbReference type="OrthoDB" id="16516at2759"/>
<evidence type="ECO:0000313" key="4">
    <source>
        <dbReference type="Proteomes" id="UP001147747"/>
    </source>
</evidence>
<keyword evidence="3" id="KW-0540">Nuclease</keyword>
<evidence type="ECO:0000256" key="1">
    <source>
        <dbReference type="SAM" id="MobiDB-lite"/>
    </source>
</evidence>